<dbReference type="AlphaFoldDB" id="A0A1R2C0D0"/>
<feature type="transmembrane region" description="Helical" evidence="2">
    <location>
        <begin position="570"/>
        <end position="594"/>
    </location>
</feature>
<feature type="transmembrane region" description="Helical" evidence="2">
    <location>
        <begin position="619"/>
        <end position="639"/>
    </location>
</feature>
<evidence type="ECO:0000256" key="3">
    <source>
        <dbReference type="SAM" id="SignalP"/>
    </source>
</evidence>
<organism evidence="4 5">
    <name type="scientific">Stentor coeruleus</name>
    <dbReference type="NCBI Taxonomy" id="5963"/>
    <lineage>
        <taxon>Eukaryota</taxon>
        <taxon>Sar</taxon>
        <taxon>Alveolata</taxon>
        <taxon>Ciliophora</taxon>
        <taxon>Postciliodesmatophora</taxon>
        <taxon>Heterotrichea</taxon>
        <taxon>Heterotrichida</taxon>
        <taxon>Stentoridae</taxon>
        <taxon>Stentor</taxon>
    </lineage>
</organism>
<reference evidence="4 5" key="1">
    <citation type="submission" date="2016-11" db="EMBL/GenBank/DDBJ databases">
        <title>The macronuclear genome of Stentor coeruleus: a giant cell with tiny introns.</title>
        <authorList>
            <person name="Slabodnick M."/>
            <person name="Ruby J.G."/>
            <person name="Reiff S.B."/>
            <person name="Swart E.C."/>
            <person name="Gosai S."/>
            <person name="Prabakaran S."/>
            <person name="Witkowska E."/>
            <person name="Larue G.E."/>
            <person name="Fisher S."/>
            <person name="Freeman R.M."/>
            <person name="Gunawardena J."/>
            <person name="Chu W."/>
            <person name="Stover N.A."/>
            <person name="Gregory B.D."/>
            <person name="Nowacki M."/>
            <person name="Derisi J."/>
            <person name="Roy S.W."/>
            <person name="Marshall W.F."/>
            <person name="Sood P."/>
        </authorList>
    </citation>
    <scope>NUCLEOTIDE SEQUENCE [LARGE SCALE GENOMIC DNA]</scope>
    <source>
        <strain evidence="4">WM001</strain>
    </source>
</reference>
<keyword evidence="3" id="KW-0732">Signal</keyword>
<keyword evidence="2" id="KW-1133">Transmembrane helix</keyword>
<proteinExistence type="predicted"/>
<sequence>MLCRYIFVALLVKVTIGTVTVTQGPPSNVFANNIFTIKLISNKDETIKVSLSSTANLVGDLEKECKANNEIAFSDLSIQSGGSYSLLISSSEPNPITYPIEVDDAMQALDIIIPPGFSIDISGDITVTVYDTKGVLWTGAETVYLETDDNSFDKISVDLANSIATFTVTFKTDGTKTLQISTKSGTNKIAYASVGSSIMKYLVGPSSKILSTDSVQIKLQVYDTTGTIPKTDATSPVTLRLFCIGVCSSNLMSDYYVDNFKEYQVANSDNGQIYFPSFRVVASGQFRFEASCPDLPTAYSDSFTAFNKYKTMNFDYTPENVTANFNFELKIDLIGEDGFPSSISSTIFITEAQTSSVKGDLIVETNGKSAVANLYFTKYGLKTLTLTSALSTETYTCIIDVLPNTIYINPILDDEKPVNTRQTFYLDIEIKDWNSKMVETANGVHLLQFSLDPAGKLEGSQTSIETLNGIAHVYDLIPSEPGDYYLVITIDNDYEYTYDKEEFRIESPSCLPESGRISCMSLLMFLAIVLSILFYCMDKNVKNYPHLKFVPWLIHLFSSLFFTQPNKRRLLLCLSIFTCELIMLTVIGAVYAYYDSPLVHYERDFTDYYGRQLYKGGTGWALAQGGIIPVFFLAFFSIGRKDIAKICFWTCVALNFLCFGAIVGMTIKYCIGYSVYWTANFLIFILFDLIVMQPIYTAICYFLMTKKIRNKLYGKNGDKAEESGIPNDNQNAKEVKGFTDGNPDRNIE</sequence>
<evidence type="ECO:0000256" key="1">
    <source>
        <dbReference type="SAM" id="MobiDB-lite"/>
    </source>
</evidence>
<feature type="signal peptide" evidence="3">
    <location>
        <begin position="1"/>
        <end position="17"/>
    </location>
</feature>
<name>A0A1R2C0D0_9CILI</name>
<keyword evidence="5" id="KW-1185">Reference proteome</keyword>
<feature type="chain" id="PRO_5012955232" description="Intimal thickness related receptor IRP domain-containing protein" evidence="3">
    <location>
        <begin position="18"/>
        <end position="748"/>
    </location>
</feature>
<feature type="transmembrane region" description="Helical" evidence="2">
    <location>
        <begin position="515"/>
        <end position="536"/>
    </location>
</feature>
<comment type="caution">
    <text evidence="4">The sequence shown here is derived from an EMBL/GenBank/DDBJ whole genome shotgun (WGS) entry which is preliminary data.</text>
</comment>
<feature type="region of interest" description="Disordered" evidence="1">
    <location>
        <begin position="720"/>
        <end position="748"/>
    </location>
</feature>
<protein>
    <recommendedName>
        <fullName evidence="6">Intimal thickness related receptor IRP domain-containing protein</fullName>
    </recommendedName>
</protein>
<evidence type="ECO:0000313" key="5">
    <source>
        <dbReference type="Proteomes" id="UP000187209"/>
    </source>
</evidence>
<dbReference type="Proteomes" id="UP000187209">
    <property type="component" value="Unassembled WGS sequence"/>
</dbReference>
<gene>
    <name evidence="4" type="ORF">SteCoe_16808</name>
</gene>
<dbReference type="EMBL" id="MPUH01000339">
    <property type="protein sequence ID" value="OMJ82464.1"/>
    <property type="molecule type" value="Genomic_DNA"/>
</dbReference>
<accession>A0A1R2C0D0</accession>
<keyword evidence="2" id="KW-0472">Membrane</keyword>
<feature type="compositionally biased region" description="Basic and acidic residues" evidence="1">
    <location>
        <begin position="731"/>
        <end position="748"/>
    </location>
</feature>
<evidence type="ECO:0000313" key="4">
    <source>
        <dbReference type="EMBL" id="OMJ82464.1"/>
    </source>
</evidence>
<evidence type="ECO:0008006" key="6">
    <source>
        <dbReference type="Google" id="ProtNLM"/>
    </source>
</evidence>
<evidence type="ECO:0000256" key="2">
    <source>
        <dbReference type="SAM" id="Phobius"/>
    </source>
</evidence>
<keyword evidence="2" id="KW-0812">Transmembrane</keyword>
<feature type="transmembrane region" description="Helical" evidence="2">
    <location>
        <begin position="646"/>
        <end position="667"/>
    </location>
</feature>
<feature type="transmembrane region" description="Helical" evidence="2">
    <location>
        <begin position="679"/>
        <end position="704"/>
    </location>
</feature>